<dbReference type="Proteomes" id="UP000322214">
    <property type="component" value="Chromosome"/>
</dbReference>
<keyword evidence="1" id="KW-0732">Signal</keyword>
<accession>A0A5B9PE33</accession>
<proteinExistence type="predicted"/>
<dbReference type="KEGG" id="mff:MFFC18_10580"/>
<gene>
    <name evidence="2" type="ORF">MFFC18_10580</name>
</gene>
<evidence type="ECO:0000313" key="3">
    <source>
        <dbReference type="Proteomes" id="UP000322214"/>
    </source>
</evidence>
<reference evidence="2 3" key="1">
    <citation type="submission" date="2019-08" db="EMBL/GenBank/DDBJ databases">
        <title>Deep-cultivation of Planctomycetes and their phenomic and genomic characterization uncovers novel biology.</title>
        <authorList>
            <person name="Wiegand S."/>
            <person name="Jogler M."/>
            <person name="Boedeker C."/>
            <person name="Pinto D."/>
            <person name="Vollmers J."/>
            <person name="Rivas-Marin E."/>
            <person name="Kohn T."/>
            <person name="Peeters S.H."/>
            <person name="Heuer A."/>
            <person name="Rast P."/>
            <person name="Oberbeckmann S."/>
            <person name="Bunk B."/>
            <person name="Jeske O."/>
            <person name="Meyerdierks A."/>
            <person name="Storesund J.E."/>
            <person name="Kallscheuer N."/>
            <person name="Luecker S."/>
            <person name="Lage O.M."/>
            <person name="Pohl T."/>
            <person name="Merkel B.J."/>
            <person name="Hornburger P."/>
            <person name="Mueller R.-W."/>
            <person name="Bruemmer F."/>
            <person name="Labrenz M."/>
            <person name="Spormann A.M."/>
            <person name="Op den Camp H."/>
            <person name="Overmann J."/>
            <person name="Amann R."/>
            <person name="Jetten M.S.M."/>
            <person name="Mascher T."/>
            <person name="Medema M.H."/>
            <person name="Devos D.P."/>
            <person name="Kaster A.-K."/>
            <person name="Ovreas L."/>
            <person name="Rohde M."/>
            <person name="Galperin M.Y."/>
            <person name="Jogler C."/>
        </authorList>
    </citation>
    <scope>NUCLEOTIDE SEQUENCE [LARGE SCALE GENOMIC DNA]</scope>
    <source>
        <strain evidence="2 3">FC18</strain>
    </source>
</reference>
<evidence type="ECO:0000313" key="2">
    <source>
        <dbReference type="EMBL" id="QEG21203.1"/>
    </source>
</evidence>
<sequence precursor="true">MLIAKFNRIHTLILAVVAMQFAFANPAVSQDAASRKITHRKLAPGVLIDIPSQLDVRDSFSYPMALPGVDAEQYELETDSIEETLYGMSRRVILYRDVYQYDFAFTGLRQIRVPVTGSDGVARSKNYWYMIYRVRDLGETLTYDQVKKSPQLNQVSYELKKGEPVAEENRFFLPRFTLEGWVFNPKTKQYQKVAVRDTVSPSVARAIRIQEDPRMPLLDGIQMSKVEIPKVKADSDIGAWGVAIWEDINPNIDYVSVFVNGLTNAYRIKRGEDGSVGFVRKTLQLNFWRPGDDFEEEKDNVQFGIPLVDSAKEQVLITRRYALPGPVIRAYVDDKMADRKVLIMETDAMVNMKDFKSALVPTLNKGSLPDVIATAFADAGQSVSRDVGVDMLIDGKKWAFKQGKLDIELVLEPQYWEPDFEGIRFIKSLDFMWIYR</sequence>
<dbReference type="AlphaFoldDB" id="A0A5B9PE33"/>
<feature type="signal peptide" evidence="1">
    <location>
        <begin position="1"/>
        <end position="29"/>
    </location>
</feature>
<evidence type="ECO:0008006" key="4">
    <source>
        <dbReference type="Google" id="ProtNLM"/>
    </source>
</evidence>
<dbReference type="RefSeq" id="WP_075081786.1">
    <property type="nucleotide sequence ID" value="NZ_CP042912.1"/>
</dbReference>
<protein>
    <recommendedName>
        <fullName evidence="4">DUF4139 domain-containing protein</fullName>
    </recommendedName>
</protein>
<evidence type="ECO:0000256" key="1">
    <source>
        <dbReference type="SAM" id="SignalP"/>
    </source>
</evidence>
<dbReference type="EMBL" id="CP042912">
    <property type="protein sequence ID" value="QEG21203.1"/>
    <property type="molecule type" value="Genomic_DNA"/>
</dbReference>
<keyword evidence="3" id="KW-1185">Reference proteome</keyword>
<organism evidence="2 3">
    <name type="scientific">Mariniblastus fucicola</name>
    <dbReference type="NCBI Taxonomy" id="980251"/>
    <lineage>
        <taxon>Bacteria</taxon>
        <taxon>Pseudomonadati</taxon>
        <taxon>Planctomycetota</taxon>
        <taxon>Planctomycetia</taxon>
        <taxon>Pirellulales</taxon>
        <taxon>Pirellulaceae</taxon>
        <taxon>Mariniblastus</taxon>
    </lineage>
</organism>
<name>A0A5B9PE33_9BACT</name>
<feature type="chain" id="PRO_5022682384" description="DUF4139 domain-containing protein" evidence="1">
    <location>
        <begin position="30"/>
        <end position="436"/>
    </location>
</feature>
<dbReference type="OrthoDB" id="271268at2"/>